<feature type="compositionally biased region" description="Low complexity" evidence="1">
    <location>
        <begin position="433"/>
        <end position="455"/>
    </location>
</feature>
<reference evidence="3 4" key="1">
    <citation type="submission" date="2024-04" db="EMBL/GenBank/DDBJ databases">
        <title>Phyllosticta paracitricarpa is synonymous to the EU quarantine fungus P. citricarpa based on phylogenomic analyses.</title>
        <authorList>
            <consortium name="Lawrence Berkeley National Laboratory"/>
            <person name="Van Ingen-Buijs V.A."/>
            <person name="Van Westerhoven A.C."/>
            <person name="Haridas S."/>
            <person name="Skiadas P."/>
            <person name="Martin F."/>
            <person name="Groenewald J.Z."/>
            <person name="Crous P.W."/>
            <person name="Seidl M.F."/>
        </authorList>
    </citation>
    <scope>NUCLEOTIDE SEQUENCE [LARGE SCALE GENOMIC DNA]</scope>
    <source>
        <strain evidence="3 4">CBS 123371</strain>
    </source>
</reference>
<feature type="region of interest" description="Disordered" evidence="1">
    <location>
        <begin position="208"/>
        <end position="234"/>
    </location>
</feature>
<keyword evidence="2" id="KW-0812">Transmembrane</keyword>
<gene>
    <name evidence="3" type="ORF">IWZ03DRAFT_411433</name>
</gene>
<sequence length="534" mass="57269">MSMGAGMGVGVDVGMGMEVDTTRCDQKPSTLQLEAQGAMFDSSLETRSLKRPTTKEASRRALPLLGILACILTVITAIFTILDAAALSEAHVSFTALAAVTIVLDIFAVSATLAFLIIAWRTEDWQMTVKRWSASIGVSLSFISCALTLATYILTQENIHAIAPSGSGHWRGLMATKFTMWATSTFAQACFYGTALFSSPYPSDSQYARARAVSETTEHGTRTPPSQPTADYELSKPVFRVDSVSAMSYSNSPRSSVCSSVRASLQQAVRPITSRTNLIGRGSSSLRESASFQSERSGRTSAQNDGFESWDTSTVDEQSRETVMQSTISPTKAFSGTRLDPIPGSRPVSPANALDGHFPMSDPASIPELPPTPDLTVATPAFFGSPHNSRPATPTIDSSNIHPLFRADSPVPPPAVTPGTVVVASPLSGQVISRPPTSASRSRANSRSRAMSPSSMVSWDAQSLHSSRSMRSLRSARSPSPPPSHHTAERERGMTPPIPEFVLAERLDRGTSRSSSRERPRRSTLRVSEDAGQE</sequence>
<comment type="caution">
    <text evidence="3">The sequence shown here is derived from an EMBL/GenBank/DDBJ whole genome shotgun (WGS) entry which is preliminary data.</text>
</comment>
<protein>
    <submittedName>
        <fullName evidence="3">Uncharacterized protein</fullName>
    </submittedName>
</protein>
<feature type="compositionally biased region" description="Basic and acidic residues" evidence="1">
    <location>
        <begin position="503"/>
        <end position="518"/>
    </location>
</feature>
<organism evidence="3 4">
    <name type="scientific">Phyllosticta citriasiana</name>
    <dbReference type="NCBI Taxonomy" id="595635"/>
    <lineage>
        <taxon>Eukaryota</taxon>
        <taxon>Fungi</taxon>
        <taxon>Dikarya</taxon>
        <taxon>Ascomycota</taxon>
        <taxon>Pezizomycotina</taxon>
        <taxon>Dothideomycetes</taxon>
        <taxon>Dothideomycetes incertae sedis</taxon>
        <taxon>Botryosphaeriales</taxon>
        <taxon>Phyllostictaceae</taxon>
        <taxon>Phyllosticta</taxon>
    </lineage>
</organism>
<keyword evidence="4" id="KW-1185">Reference proteome</keyword>
<feature type="transmembrane region" description="Helical" evidence="2">
    <location>
        <begin position="61"/>
        <end position="82"/>
    </location>
</feature>
<name>A0ABR1L337_9PEZI</name>
<evidence type="ECO:0000256" key="1">
    <source>
        <dbReference type="SAM" id="MobiDB-lite"/>
    </source>
</evidence>
<proteinExistence type="predicted"/>
<feature type="compositionally biased region" description="Polar residues" evidence="1">
    <location>
        <begin position="275"/>
        <end position="334"/>
    </location>
</feature>
<keyword evidence="2" id="KW-0472">Membrane</keyword>
<feature type="transmembrane region" description="Helical" evidence="2">
    <location>
        <begin position="132"/>
        <end position="154"/>
    </location>
</feature>
<dbReference type="EMBL" id="JBBPHU010000001">
    <property type="protein sequence ID" value="KAK7524682.1"/>
    <property type="molecule type" value="Genomic_DNA"/>
</dbReference>
<feature type="transmembrane region" description="Helical" evidence="2">
    <location>
        <begin position="94"/>
        <end position="120"/>
    </location>
</feature>
<feature type="region of interest" description="Disordered" evidence="1">
    <location>
        <begin position="427"/>
        <end position="534"/>
    </location>
</feature>
<evidence type="ECO:0000313" key="3">
    <source>
        <dbReference type="EMBL" id="KAK7524682.1"/>
    </source>
</evidence>
<dbReference type="Proteomes" id="UP001363622">
    <property type="component" value="Unassembled WGS sequence"/>
</dbReference>
<evidence type="ECO:0000313" key="4">
    <source>
        <dbReference type="Proteomes" id="UP001363622"/>
    </source>
</evidence>
<evidence type="ECO:0000256" key="2">
    <source>
        <dbReference type="SAM" id="Phobius"/>
    </source>
</evidence>
<feature type="compositionally biased region" description="Low complexity" evidence="1">
    <location>
        <begin position="463"/>
        <end position="478"/>
    </location>
</feature>
<accession>A0ABR1L337</accession>
<feature type="region of interest" description="Disordered" evidence="1">
    <location>
        <begin position="275"/>
        <end position="351"/>
    </location>
</feature>
<keyword evidence="2" id="KW-1133">Transmembrane helix</keyword>